<reference evidence="1" key="1">
    <citation type="submission" date="2024-03" db="EMBL/GenBank/DDBJ databases">
        <authorList>
            <consortium name="ELIXIR-Norway"/>
            <consortium name="Elixir Norway"/>
        </authorList>
    </citation>
    <scope>NUCLEOTIDE SEQUENCE</scope>
</reference>
<keyword evidence="2" id="KW-1185">Reference proteome</keyword>
<gene>
    <name evidence="1" type="ORF">CSSPJE1EN2_LOCUS4403</name>
</gene>
<dbReference type="PANTHER" id="PTHR37067:SF3">
    <property type="entry name" value="PX DOMAIN-CONTAINING PROTEIN"/>
    <property type="match status" value="1"/>
</dbReference>
<dbReference type="EMBL" id="OZ023713">
    <property type="protein sequence ID" value="CAK9861408.1"/>
    <property type="molecule type" value="Genomic_DNA"/>
</dbReference>
<dbReference type="PANTHER" id="PTHR37067">
    <property type="entry name" value="PX DOMAIN-CONTAINING PROTEIN"/>
    <property type="match status" value="1"/>
</dbReference>
<accession>A0ABP1AFT8</accession>
<dbReference type="Proteomes" id="UP001497522">
    <property type="component" value="Chromosome 12"/>
</dbReference>
<protein>
    <submittedName>
        <fullName evidence="1">Uncharacterized protein</fullName>
    </submittedName>
</protein>
<evidence type="ECO:0000313" key="2">
    <source>
        <dbReference type="Proteomes" id="UP001497522"/>
    </source>
</evidence>
<evidence type="ECO:0000313" key="1">
    <source>
        <dbReference type="EMBL" id="CAK9861408.1"/>
    </source>
</evidence>
<organism evidence="1 2">
    <name type="scientific">Sphagnum jensenii</name>
    <dbReference type="NCBI Taxonomy" id="128206"/>
    <lineage>
        <taxon>Eukaryota</taxon>
        <taxon>Viridiplantae</taxon>
        <taxon>Streptophyta</taxon>
        <taxon>Embryophyta</taxon>
        <taxon>Bryophyta</taxon>
        <taxon>Sphagnophytina</taxon>
        <taxon>Sphagnopsida</taxon>
        <taxon>Sphagnales</taxon>
        <taxon>Sphagnaceae</taxon>
        <taxon>Sphagnum</taxon>
    </lineage>
</organism>
<sequence length="399" mass="45528">MVPTKKKRSYEWKDLYADEYGLKVVARNVTTSKVETVSYRFCIAFGREESIDACNGIAEEEKLDNNDIGPPSNTNNVDVINKVVDGGGNKRKQQKRIANHKQWTKPKFRTDNFTKHLQQQHAKRWEEYNHLRQSYTQEVNSSLDSSILETPLANRFKKFFETTFMLAYFEADRLGKQRAAINIGKDIVETVILGLLFDVDADDCAKVVSTSREELGQAAKIGRASENDVVKAFLAQKEVVWARSEQWWLTLLMLHKMLDLFWLTSASLQASNLTLRQQTSNLSSLVIELKTTIGATHETNTCPNPTSNALLEEEHNSSLLLIRYGPFTLLRDQAEWHIKGTNLLVMSMANRLPADDLEEVTWDVSRVYVQAMYSVAVIVAERDARKPRKDRRCSSNTTT</sequence>
<proteinExistence type="predicted"/>
<name>A0ABP1AFT8_9BRYO</name>